<proteinExistence type="predicted"/>
<evidence type="ECO:0000256" key="2">
    <source>
        <dbReference type="ARBA" id="ARBA00022679"/>
    </source>
</evidence>
<keyword evidence="2" id="KW-0808">Transferase</keyword>
<accession>A0A1F7YK51</accession>
<dbReference type="Proteomes" id="UP000179221">
    <property type="component" value="Unassembled WGS sequence"/>
</dbReference>
<gene>
    <name evidence="3" type="ORF">A2628_04230</name>
</gene>
<evidence type="ECO:0000313" key="3">
    <source>
        <dbReference type="EMBL" id="OGM27652.1"/>
    </source>
</evidence>
<protein>
    <submittedName>
        <fullName evidence="3">Uncharacterized protein</fullName>
    </submittedName>
</protein>
<organism evidence="3 4">
    <name type="scientific">Candidatus Woesebacteria bacterium RIFCSPHIGHO2_01_FULL_40_22</name>
    <dbReference type="NCBI Taxonomy" id="1802499"/>
    <lineage>
        <taxon>Bacteria</taxon>
        <taxon>Candidatus Woeseibacteriota</taxon>
    </lineage>
</organism>
<reference evidence="3 4" key="1">
    <citation type="journal article" date="2016" name="Nat. Commun.">
        <title>Thousands of microbial genomes shed light on interconnected biogeochemical processes in an aquifer system.</title>
        <authorList>
            <person name="Anantharaman K."/>
            <person name="Brown C.T."/>
            <person name="Hug L.A."/>
            <person name="Sharon I."/>
            <person name="Castelle C.J."/>
            <person name="Probst A.J."/>
            <person name="Thomas B.C."/>
            <person name="Singh A."/>
            <person name="Wilkins M.J."/>
            <person name="Karaoz U."/>
            <person name="Brodie E.L."/>
            <person name="Williams K.H."/>
            <person name="Hubbard S.S."/>
            <person name="Banfield J.F."/>
        </authorList>
    </citation>
    <scope>NUCLEOTIDE SEQUENCE [LARGE SCALE GENOMIC DNA]</scope>
</reference>
<dbReference type="NCBIfam" id="TIGR00696">
    <property type="entry name" value="wecG_tagA_cpsF"/>
    <property type="match status" value="1"/>
</dbReference>
<dbReference type="PANTHER" id="PTHR34136:SF1">
    <property type="entry name" value="UDP-N-ACETYL-D-MANNOSAMINURONIC ACID TRANSFERASE"/>
    <property type="match status" value="1"/>
</dbReference>
<comment type="caution">
    <text evidence="3">The sequence shown here is derived from an EMBL/GenBank/DDBJ whole genome shotgun (WGS) entry which is preliminary data.</text>
</comment>
<dbReference type="AlphaFoldDB" id="A0A1F7YK51"/>
<dbReference type="Pfam" id="PF03808">
    <property type="entry name" value="Glyco_tran_WecG"/>
    <property type="match status" value="1"/>
</dbReference>
<dbReference type="InterPro" id="IPR004629">
    <property type="entry name" value="WecG_TagA_CpsF"/>
</dbReference>
<evidence type="ECO:0000313" key="4">
    <source>
        <dbReference type="Proteomes" id="UP000179221"/>
    </source>
</evidence>
<evidence type="ECO:0000256" key="1">
    <source>
        <dbReference type="ARBA" id="ARBA00022676"/>
    </source>
</evidence>
<dbReference type="CDD" id="cd06533">
    <property type="entry name" value="Glyco_transf_WecG_TagA"/>
    <property type="match status" value="1"/>
</dbReference>
<dbReference type="EMBL" id="MGGL01000003">
    <property type="protein sequence ID" value="OGM27652.1"/>
    <property type="molecule type" value="Genomic_DNA"/>
</dbReference>
<keyword evidence="1" id="KW-0328">Glycosyltransferase</keyword>
<name>A0A1F7YK51_9BACT</name>
<sequence length="301" mass="34392">MIKTSPKKNRGYVNILNVSISSTPKQSLLRAIYLNLVEFDKSEAKSRLLVVTPNPEQIILAQKDREFNTIINIADIALPDGIGIIEAHRYLNLSLPNNSSIKVLYAFLQGIYIGFCTLLNNKWLKENLHVIKGRDFFIDLIKITNKRSWRIYLLGGKNGTAETVQAVLERSYKKVKIKSFSGPILNSAGYPVTETDRQLEEKAVHEIGTFKPHLLFVAFGAPKQEKWLYRHINKLNIGAGMVVGGTFDYIAGKQKVPPKIFDALNLEWLWRLFAGNQNLRRLFISFPLFPWKVFIYKIKSI</sequence>
<dbReference type="GO" id="GO:0016758">
    <property type="term" value="F:hexosyltransferase activity"/>
    <property type="evidence" value="ECO:0007669"/>
    <property type="project" value="TreeGrafter"/>
</dbReference>
<dbReference type="PANTHER" id="PTHR34136">
    <property type="match status" value="1"/>
</dbReference>